<sequence>MHRVFGCVLYEQRDSVAIITLNRTERSNALGGTMREDIVAAMAMANDNDQVRVVVLTGAGKAFCAGGDLREIYGRVTEGRPLADKIEPPRDRTLLAVYEASKPVIAAVNGPAMGAGMNLALAADIRIASRTAIFSQSHVKRGLMPDYGGTYLLPTIVGQSKAFELIYTGAAIDAEDALRLQIVSQVVEPGDLMVAAMDLAQRIALNAPLPIRLAKRAVQQHHQGGMREALFRETAAQNICYDTDDGQEGLRAFLEKRDPVFVGR</sequence>
<evidence type="ECO:0000313" key="4">
    <source>
        <dbReference type="EMBL" id="MDF3832379.1"/>
    </source>
</evidence>
<organism evidence="4 5">
    <name type="scientific">Cupriavidus basilensis</name>
    <dbReference type="NCBI Taxonomy" id="68895"/>
    <lineage>
        <taxon>Bacteria</taxon>
        <taxon>Pseudomonadati</taxon>
        <taxon>Pseudomonadota</taxon>
        <taxon>Betaproteobacteria</taxon>
        <taxon>Burkholderiales</taxon>
        <taxon>Burkholderiaceae</taxon>
        <taxon>Cupriavidus</taxon>
    </lineage>
</organism>
<proteinExistence type="inferred from homology"/>
<dbReference type="Pfam" id="PF00378">
    <property type="entry name" value="ECH_1"/>
    <property type="match status" value="1"/>
</dbReference>
<keyword evidence="2" id="KW-0456">Lyase</keyword>
<dbReference type="PANTHER" id="PTHR11941">
    <property type="entry name" value="ENOYL-COA HYDRATASE-RELATED"/>
    <property type="match status" value="1"/>
</dbReference>
<keyword evidence="5" id="KW-1185">Reference proteome</keyword>
<protein>
    <submittedName>
        <fullName evidence="4">Enoyl-CoA hydratase-related protein</fullName>
    </submittedName>
</protein>
<comment type="similarity">
    <text evidence="1 3">Belongs to the enoyl-CoA hydratase/isomerase family.</text>
</comment>
<evidence type="ECO:0000256" key="1">
    <source>
        <dbReference type="ARBA" id="ARBA00005254"/>
    </source>
</evidence>
<evidence type="ECO:0000256" key="2">
    <source>
        <dbReference type="ARBA" id="ARBA00023239"/>
    </source>
</evidence>
<evidence type="ECO:0000256" key="3">
    <source>
        <dbReference type="RuleBase" id="RU003707"/>
    </source>
</evidence>
<dbReference type="Gene3D" id="3.90.226.10">
    <property type="entry name" value="2-enoyl-CoA Hydratase, Chain A, domain 1"/>
    <property type="match status" value="1"/>
</dbReference>
<accession>A0ABT6AIE4</accession>
<dbReference type="RefSeq" id="WP_276264008.1">
    <property type="nucleotide sequence ID" value="NZ_JARJLM010000092.1"/>
</dbReference>
<reference evidence="4 5" key="1">
    <citation type="submission" date="2023-03" db="EMBL/GenBank/DDBJ databases">
        <title>Draft assemblies of triclosan tolerant bacteria isolated from returned activated sludge.</title>
        <authorList>
            <person name="Van Hamelsveld S."/>
        </authorList>
    </citation>
    <scope>NUCLEOTIDE SEQUENCE [LARGE SCALE GENOMIC DNA]</scope>
    <source>
        <strain evidence="4 5">GW210010_S58</strain>
    </source>
</reference>
<dbReference type="InterPro" id="IPR014748">
    <property type="entry name" value="Enoyl-CoA_hydra_C"/>
</dbReference>
<dbReference type="InterPro" id="IPR018376">
    <property type="entry name" value="Enoyl-CoA_hyd/isom_CS"/>
</dbReference>
<comment type="caution">
    <text evidence="4">The sequence shown here is derived from an EMBL/GenBank/DDBJ whole genome shotgun (WGS) entry which is preliminary data.</text>
</comment>
<dbReference type="CDD" id="cd06558">
    <property type="entry name" value="crotonase-like"/>
    <property type="match status" value="1"/>
</dbReference>
<dbReference type="Proteomes" id="UP001216674">
    <property type="component" value="Unassembled WGS sequence"/>
</dbReference>
<gene>
    <name evidence="4" type="ORF">P3W85_05385</name>
</gene>
<dbReference type="InterPro" id="IPR029045">
    <property type="entry name" value="ClpP/crotonase-like_dom_sf"/>
</dbReference>
<dbReference type="PANTHER" id="PTHR11941:SF54">
    <property type="entry name" value="ENOYL-COA HYDRATASE, MITOCHONDRIAL"/>
    <property type="match status" value="1"/>
</dbReference>
<evidence type="ECO:0000313" key="5">
    <source>
        <dbReference type="Proteomes" id="UP001216674"/>
    </source>
</evidence>
<name>A0ABT6AIE4_9BURK</name>
<dbReference type="PROSITE" id="PS00166">
    <property type="entry name" value="ENOYL_COA_HYDRATASE"/>
    <property type="match status" value="1"/>
</dbReference>
<dbReference type="SUPFAM" id="SSF52096">
    <property type="entry name" value="ClpP/crotonase"/>
    <property type="match status" value="1"/>
</dbReference>
<dbReference type="Gene3D" id="1.10.12.10">
    <property type="entry name" value="Lyase 2-enoyl-coa Hydratase, Chain A, domain 2"/>
    <property type="match status" value="1"/>
</dbReference>
<dbReference type="EMBL" id="JARJLM010000092">
    <property type="protein sequence ID" value="MDF3832379.1"/>
    <property type="molecule type" value="Genomic_DNA"/>
</dbReference>
<dbReference type="InterPro" id="IPR001753">
    <property type="entry name" value="Enoyl-CoA_hydra/iso"/>
</dbReference>